<keyword evidence="2" id="KW-1185">Reference proteome</keyword>
<sequence length="183" mass="21153">MDELEGMNLGHYERLPIEIFVAEEADDGIEKRVAAAVRVDVYYSHWRYGEELWRSNGEKSVFNTFSTWRSFKQSEMKLALKNVFQLFLPAAMFLRMLTNPSSPSLSVVDLLLDELQKFFILLHKLWLWMTERVGSFICFQQGGFSFMLRSCADCGNGVVEDGVVEPGFVFLFSSLWYMGPFKV</sequence>
<dbReference type="Proteomes" id="UP001141806">
    <property type="component" value="Unassembled WGS sequence"/>
</dbReference>
<protein>
    <submittedName>
        <fullName evidence="1">Uncharacterized protein</fullName>
    </submittedName>
</protein>
<comment type="caution">
    <text evidence="1">The sequence shown here is derived from an EMBL/GenBank/DDBJ whole genome shotgun (WGS) entry which is preliminary data.</text>
</comment>
<evidence type="ECO:0000313" key="1">
    <source>
        <dbReference type="EMBL" id="KAJ4979845.1"/>
    </source>
</evidence>
<accession>A0A9Q0R1U8</accession>
<proteinExistence type="predicted"/>
<dbReference type="AlphaFoldDB" id="A0A9Q0R1U8"/>
<dbReference type="EMBL" id="JAMYWD010000002">
    <property type="protein sequence ID" value="KAJ4979845.1"/>
    <property type="molecule type" value="Genomic_DNA"/>
</dbReference>
<gene>
    <name evidence="1" type="ORF">NE237_010625</name>
</gene>
<name>A0A9Q0R1U8_9MAGN</name>
<evidence type="ECO:0000313" key="2">
    <source>
        <dbReference type="Proteomes" id="UP001141806"/>
    </source>
</evidence>
<reference evidence="1" key="1">
    <citation type="journal article" date="2023" name="Plant J.">
        <title>The genome of the king protea, Protea cynaroides.</title>
        <authorList>
            <person name="Chang J."/>
            <person name="Duong T.A."/>
            <person name="Schoeman C."/>
            <person name="Ma X."/>
            <person name="Roodt D."/>
            <person name="Barker N."/>
            <person name="Li Z."/>
            <person name="Van de Peer Y."/>
            <person name="Mizrachi E."/>
        </authorList>
    </citation>
    <scope>NUCLEOTIDE SEQUENCE</scope>
    <source>
        <tissue evidence="1">Young leaves</tissue>
    </source>
</reference>
<organism evidence="1 2">
    <name type="scientific">Protea cynaroides</name>
    <dbReference type="NCBI Taxonomy" id="273540"/>
    <lineage>
        <taxon>Eukaryota</taxon>
        <taxon>Viridiplantae</taxon>
        <taxon>Streptophyta</taxon>
        <taxon>Embryophyta</taxon>
        <taxon>Tracheophyta</taxon>
        <taxon>Spermatophyta</taxon>
        <taxon>Magnoliopsida</taxon>
        <taxon>Proteales</taxon>
        <taxon>Proteaceae</taxon>
        <taxon>Protea</taxon>
    </lineage>
</organism>
<dbReference type="OrthoDB" id="113620at2759"/>